<dbReference type="PANTHER" id="PTHR11689">
    <property type="entry name" value="CHLORIDE CHANNEL PROTEIN CLC FAMILY MEMBER"/>
    <property type="match status" value="1"/>
</dbReference>
<evidence type="ECO:0000256" key="5">
    <source>
        <dbReference type="ARBA" id="ARBA00023214"/>
    </source>
</evidence>
<evidence type="ECO:0000256" key="6">
    <source>
        <dbReference type="PROSITE-ProRule" id="PRU00703"/>
    </source>
</evidence>
<evidence type="ECO:0000256" key="7">
    <source>
        <dbReference type="SAM" id="SignalP"/>
    </source>
</evidence>
<proteinExistence type="predicted"/>
<keyword evidence="5" id="KW-0868">Chloride</keyword>
<evidence type="ECO:0000256" key="4">
    <source>
        <dbReference type="ARBA" id="ARBA00023122"/>
    </source>
</evidence>
<dbReference type="Proteomes" id="UP001457282">
    <property type="component" value="Unassembled WGS sequence"/>
</dbReference>
<evidence type="ECO:0000259" key="8">
    <source>
        <dbReference type="PROSITE" id="PS51371"/>
    </source>
</evidence>
<dbReference type="GO" id="GO:0009705">
    <property type="term" value="C:plant-type vacuole membrane"/>
    <property type="evidence" value="ECO:0007669"/>
    <property type="project" value="TreeGrafter"/>
</dbReference>
<feature type="signal peptide" evidence="7">
    <location>
        <begin position="1"/>
        <end position="17"/>
    </location>
</feature>
<organism evidence="9 10">
    <name type="scientific">Rubus argutus</name>
    <name type="common">Southern blackberry</name>
    <dbReference type="NCBI Taxonomy" id="59490"/>
    <lineage>
        <taxon>Eukaryota</taxon>
        <taxon>Viridiplantae</taxon>
        <taxon>Streptophyta</taxon>
        <taxon>Embryophyta</taxon>
        <taxon>Tracheophyta</taxon>
        <taxon>Spermatophyta</taxon>
        <taxon>Magnoliopsida</taxon>
        <taxon>eudicotyledons</taxon>
        <taxon>Gunneridae</taxon>
        <taxon>Pentapetalae</taxon>
        <taxon>rosids</taxon>
        <taxon>fabids</taxon>
        <taxon>Rosales</taxon>
        <taxon>Rosaceae</taxon>
        <taxon>Rosoideae</taxon>
        <taxon>Rosoideae incertae sedis</taxon>
        <taxon>Rubus</taxon>
    </lineage>
</organism>
<comment type="caution">
    <text evidence="9">The sequence shown here is derived from an EMBL/GenBank/DDBJ whole genome shotgun (WGS) entry which is preliminary data.</text>
</comment>
<dbReference type="Pfam" id="PF00571">
    <property type="entry name" value="CBS"/>
    <property type="match status" value="1"/>
</dbReference>
<evidence type="ECO:0000313" key="9">
    <source>
        <dbReference type="EMBL" id="KAK9950347.1"/>
    </source>
</evidence>
<keyword evidence="10" id="KW-1185">Reference proteome</keyword>
<dbReference type="Gene3D" id="3.10.580.10">
    <property type="entry name" value="CBS-domain"/>
    <property type="match status" value="1"/>
</dbReference>
<feature type="domain" description="CBS" evidence="8">
    <location>
        <begin position="135"/>
        <end position="197"/>
    </location>
</feature>
<reference evidence="9 10" key="1">
    <citation type="journal article" date="2023" name="G3 (Bethesda)">
        <title>A chromosome-length genome assembly and annotation of blackberry (Rubus argutus, cv. 'Hillquist').</title>
        <authorList>
            <person name="Bruna T."/>
            <person name="Aryal R."/>
            <person name="Dudchenko O."/>
            <person name="Sargent D.J."/>
            <person name="Mead D."/>
            <person name="Buti M."/>
            <person name="Cavallini A."/>
            <person name="Hytonen T."/>
            <person name="Andres J."/>
            <person name="Pham M."/>
            <person name="Weisz D."/>
            <person name="Mascagni F."/>
            <person name="Usai G."/>
            <person name="Natali L."/>
            <person name="Bassil N."/>
            <person name="Fernandez G.E."/>
            <person name="Lomsadze A."/>
            <person name="Armour M."/>
            <person name="Olukolu B."/>
            <person name="Poorten T."/>
            <person name="Britton C."/>
            <person name="Davik J."/>
            <person name="Ashrafi H."/>
            <person name="Aiden E.L."/>
            <person name="Borodovsky M."/>
            <person name="Worthington M."/>
        </authorList>
    </citation>
    <scope>NUCLEOTIDE SEQUENCE [LARGE SCALE GENOMIC DNA]</scope>
    <source>
        <strain evidence="9">PI 553951</strain>
    </source>
</reference>
<dbReference type="InterPro" id="IPR046342">
    <property type="entry name" value="CBS_dom_sf"/>
</dbReference>
<accession>A0AAW1YP64</accession>
<sequence>MLLPLVMLVLLISKTVADNFNKGIYDQIVKIKGLPYMEAHAEPYMRHLVTRDVVSGPLVTFCGVEKVGYILHALRTTGHNGFPVIDEPPFSDTPELCGLVLRSHLLILLKGKGLKVEDLDIEDEEMEMYVDLHPITNASPYTVVETMSLAKAAILFRQLGLRHMCLVPKGQGRPPIVGILTRHDFMPEHILGLYPDIKPHSN</sequence>
<evidence type="ECO:0000256" key="2">
    <source>
        <dbReference type="ARBA" id="ARBA00022737"/>
    </source>
</evidence>
<keyword evidence="7" id="KW-0732">Signal</keyword>
<dbReference type="GO" id="GO:0015108">
    <property type="term" value="F:chloride transmembrane transporter activity"/>
    <property type="evidence" value="ECO:0007669"/>
    <property type="project" value="TreeGrafter"/>
</dbReference>
<evidence type="ECO:0000313" key="10">
    <source>
        <dbReference type="Proteomes" id="UP001457282"/>
    </source>
</evidence>
<keyword evidence="3" id="KW-0406">Ion transport</keyword>
<dbReference type="PROSITE" id="PS51371">
    <property type="entry name" value="CBS"/>
    <property type="match status" value="1"/>
</dbReference>
<keyword evidence="1" id="KW-0813">Transport</keyword>
<gene>
    <name evidence="9" type="ORF">M0R45_005841</name>
</gene>
<dbReference type="AlphaFoldDB" id="A0AAW1YP64"/>
<keyword evidence="2" id="KW-0677">Repeat</keyword>
<keyword evidence="4 6" id="KW-0129">CBS domain</keyword>
<dbReference type="InterPro" id="IPR000644">
    <property type="entry name" value="CBS_dom"/>
</dbReference>
<protein>
    <recommendedName>
        <fullName evidence="8">CBS domain-containing protein</fullName>
    </recommendedName>
</protein>
<evidence type="ECO:0000256" key="3">
    <source>
        <dbReference type="ARBA" id="ARBA00023065"/>
    </source>
</evidence>
<feature type="chain" id="PRO_5043979824" description="CBS domain-containing protein" evidence="7">
    <location>
        <begin position="18"/>
        <end position="202"/>
    </location>
</feature>
<dbReference type="Gene3D" id="1.10.3080.10">
    <property type="entry name" value="Clc chloride channel"/>
    <property type="match status" value="1"/>
</dbReference>
<dbReference type="PANTHER" id="PTHR11689:SF165">
    <property type="entry name" value="CHLORIDE CHANNEL PROTEIN CLC-C"/>
    <property type="match status" value="1"/>
</dbReference>
<dbReference type="CDD" id="cd04591">
    <property type="entry name" value="CBS_pair_voltage-gated_CLC_euk_bac"/>
    <property type="match status" value="1"/>
</dbReference>
<evidence type="ECO:0000256" key="1">
    <source>
        <dbReference type="ARBA" id="ARBA00022448"/>
    </source>
</evidence>
<dbReference type="EMBL" id="JBEDUW010000001">
    <property type="protein sequence ID" value="KAK9950347.1"/>
    <property type="molecule type" value="Genomic_DNA"/>
</dbReference>
<dbReference type="SUPFAM" id="SSF54631">
    <property type="entry name" value="CBS-domain pair"/>
    <property type="match status" value="1"/>
</dbReference>
<name>A0AAW1YP64_RUBAR</name>
<dbReference type="InterPro" id="IPR051280">
    <property type="entry name" value="Cl-channel/antiporter"/>
</dbReference>